<gene>
    <name evidence="1" type="ORF">CLV63_11225</name>
</gene>
<dbReference type="EMBL" id="PYGA01000012">
    <property type="protein sequence ID" value="PSK96143.1"/>
    <property type="molecule type" value="Genomic_DNA"/>
</dbReference>
<organism evidence="1 2">
    <name type="scientific">Murinocardiopsis flavida</name>
    <dbReference type="NCBI Taxonomy" id="645275"/>
    <lineage>
        <taxon>Bacteria</taxon>
        <taxon>Bacillati</taxon>
        <taxon>Actinomycetota</taxon>
        <taxon>Actinomycetes</taxon>
        <taxon>Streptosporangiales</taxon>
        <taxon>Nocardiopsidaceae</taxon>
        <taxon>Murinocardiopsis</taxon>
    </lineage>
</organism>
<name>A0A2P8DG08_9ACTN</name>
<dbReference type="RefSeq" id="WP_106584088.1">
    <property type="nucleotide sequence ID" value="NZ_PYGA01000012.1"/>
</dbReference>
<proteinExistence type="predicted"/>
<evidence type="ECO:0000313" key="1">
    <source>
        <dbReference type="EMBL" id="PSK96143.1"/>
    </source>
</evidence>
<reference evidence="1 2" key="1">
    <citation type="submission" date="2018-03" db="EMBL/GenBank/DDBJ databases">
        <title>Genomic Encyclopedia of Archaeal and Bacterial Type Strains, Phase II (KMG-II): from individual species to whole genera.</title>
        <authorList>
            <person name="Goeker M."/>
        </authorList>
    </citation>
    <scope>NUCLEOTIDE SEQUENCE [LARGE SCALE GENOMIC DNA]</scope>
    <source>
        <strain evidence="1 2">DSM 45312</strain>
    </source>
</reference>
<accession>A0A2P8DG08</accession>
<keyword evidence="2" id="KW-1185">Reference proteome</keyword>
<dbReference type="Proteomes" id="UP000240542">
    <property type="component" value="Unassembled WGS sequence"/>
</dbReference>
<dbReference type="AlphaFoldDB" id="A0A2P8DG08"/>
<protein>
    <submittedName>
        <fullName evidence="1">Uncharacterized protein</fullName>
    </submittedName>
</protein>
<sequence>MGIEIIGDLFDECPDLTTGELAARIQADVTDVQNDGEIDPRARITVTSPGPGLLNAHITMPGAEEAATSAVARAVTELATHYQRVDLDHPEHARFRLAIEIADPHCGCVKSAAVTYGSLYPTDPASDHAPAGPLSLVAAQ</sequence>
<comment type="caution">
    <text evidence="1">The sequence shown here is derived from an EMBL/GenBank/DDBJ whole genome shotgun (WGS) entry which is preliminary data.</text>
</comment>
<evidence type="ECO:0000313" key="2">
    <source>
        <dbReference type="Proteomes" id="UP000240542"/>
    </source>
</evidence>